<name>A0A8S3C2M5_9BILA</name>
<gene>
    <name evidence="1" type="ORF">BYL167_LOCUS50827</name>
</gene>
<evidence type="ECO:0000313" key="1">
    <source>
        <dbReference type="EMBL" id="CAF4867693.1"/>
    </source>
</evidence>
<dbReference type="Gene3D" id="3.50.50.60">
    <property type="entry name" value="FAD/NAD(P)-binding domain"/>
    <property type="match status" value="1"/>
</dbReference>
<reference evidence="1" key="1">
    <citation type="submission" date="2021-02" db="EMBL/GenBank/DDBJ databases">
        <authorList>
            <person name="Nowell W R."/>
        </authorList>
    </citation>
    <scope>NUCLEOTIDE SEQUENCE</scope>
</reference>
<dbReference type="AlphaFoldDB" id="A0A8S3C2M5"/>
<protein>
    <submittedName>
        <fullName evidence="1">Uncharacterized protein</fullName>
    </submittedName>
</protein>
<feature type="non-terminal residue" evidence="1">
    <location>
        <position position="41"/>
    </location>
</feature>
<dbReference type="SUPFAM" id="SSF51905">
    <property type="entry name" value="FAD/NAD(P)-binding domain"/>
    <property type="match status" value="1"/>
</dbReference>
<dbReference type="InterPro" id="IPR036188">
    <property type="entry name" value="FAD/NAD-bd_sf"/>
</dbReference>
<evidence type="ECO:0000313" key="2">
    <source>
        <dbReference type="Proteomes" id="UP000681967"/>
    </source>
</evidence>
<dbReference type="Proteomes" id="UP000681967">
    <property type="component" value="Unassembled WGS sequence"/>
</dbReference>
<sequence>MSSHNRKCVAIIGEGVSGIVTTVNMFRVGIQPTIFEKASNI</sequence>
<comment type="caution">
    <text evidence="1">The sequence shown here is derived from an EMBL/GenBank/DDBJ whole genome shotgun (WGS) entry which is preliminary data.</text>
</comment>
<dbReference type="EMBL" id="CAJOBH010157675">
    <property type="protein sequence ID" value="CAF4867693.1"/>
    <property type="molecule type" value="Genomic_DNA"/>
</dbReference>
<feature type="non-terminal residue" evidence="1">
    <location>
        <position position="1"/>
    </location>
</feature>
<accession>A0A8S3C2M5</accession>
<organism evidence="1 2">
    <name type="scientific">Rotaria magnacalcarata</name>
    <dbReference type="NCBI Taxonomy" id="392030"/>
    <lineage>
        <taxon>Eukaryota</taxon>
        <taxon>Metazoa</taxon>
        <taxon>Spiralia</taxon>
        <taxon>Gnathifera</taxon>
        <taxon>Rotifera</taxon>
        <taxon>Eurotatoria</taxon>
        <taxon>Bdelloidea</taxon>
        <taxon>Philodinida</taxon>
        <taxon>Philodinidae</taxon>
        <taxon>Rotaria</taxon>
    </lineage>
</organism>
<proteinExistence type="predicted"/>